<dbReference type="Gene3D" id="4.10.240.10">
    <property type="entry name" value="Zn(2)-C6 fungal-type DNA-binding domain"/>
    <property type="match status" value="1"/>
</dbReference>
<name>A0A6A5VZN8_9PLEO</name>
<keyword evidence="1" id="KW-0479">Metal-binding</keyword>
<dbReference type="PANTHER" id="PTHR31944:SF130">
    <property type="entry name" value="ZN(II)2CYS6 TRANSCRIPTION FACTO (EUROFUNG)"/>
    <property type="match status" value="1"/>
</dbReference>
<keyword evidence="3" id="KW-0805">Transcription regulation</keyword>
<dbReference type="GO" id="GO:0000978">
    <property type="term" value="F:RNA polymerase II cis-regulatory region sequence-specific DNA binding"/>
    <property type="evidence" value="ECO:0007669"/>
    <property type="project" value="TreeGrafter"/>
</dbReference>
<dbReference type="GO" id="GO:0006351">
    <property type="term" value="P:DNA-templated transcription"/>
    <property type="evidence" value="ECO:0007669"/>
    <property type="project" value="InterPro"/>
</dbReference>
<keyword evidence="10" id="KW-1185">Reference proteome</keyword>
<sequence>MSTRSAESRSNSPDASVEKRASKKRKVLSCYACRNRKMKCDRVYPVCSRCQKTGRAEQCTYDPRLLEELPASGEGHLEGGIGLNNFPQPDSGLGPTPNSNIAPDALTWKLRIQERRLGLLERQIARMDNTRGDVNAPSSIVNNLDDHEDDPKIKECFMFRGKSFKTQFYGSTSPMTLIGQFPELQIFTRAAMSIDSSMGRIRGDFKAFRTRRKALLKEKGPKFQGTDAEILPMLPTRSVMDHHVALYLKTFETSYRILHEPTFWKEYHAFWEAPQGELTPIHFVVILLLILAATKCLTPEQDTVFIGDSSIGREAASNIIDACDAWLKRQPRKHLTLAFFQQNCLSLVAKRVNCVKMKQDWINSGDLIRMAMAAGMHRDPSLLAGKRISEFETEMRKRLWGTIAELELASSIDCGLQSSLCGLYFDVPPPANVPDEIFHTESPQAPVGRPLDHFTASSYLVHSHRSLSLRVHLMQLLNNPSTNLQYSDVLHYDAQITSILSSFPTWSSPESVVSGALLNLQLRQFLLILHRPYAILAATNSRFAYSFTACANAASSIIGSHDLLIQRNIFALNHIRNDIFRAAMTTAMVAYNNSSFPELSDPPLNGTAPITEPPAPKSNPAEWGTTTKPSIPPGVQLNIPQMPSNNLMMKCLVTTSMELIERCVAIFEHKVMSLGTGYMEFWILCSALSLMPASSPFNPAMYNYSNDLRSRNQKAIDGITRLCFRVLAMQKDPEDNFASSLRSTISTASPPDGHSSFTNVVVPQGATPRGPGPESSIMGVPGVHGIPGAGGLATALASGGKIMAPGQGAWDDLQDMQVDMSGWTFPDFWAFDMGGDS</sequence>
<feature type="compositionally biased region" description="Polar residues" evidence="7">
    <location>
        <begin position="1"/>
        <end position="14"/>
    </location>
</feature>
<reference evidence="9" key="1">
    <citation type="journal article" date="2020" name="Stud. Mycol.">
        <title>101 Dothideomycetes genomes: a test case for predicting lifestyles and emergence of pathogens.</title>
        <authorList>
            <person name="Haridas S."/>
            <person name="Albert R."/>
            <person name="Binder M."/>
            <person name="Bloem J."/>
            <person name="Labutti K."/>
            <person name="Salamov A."/>
            <person name="Andreopoulos B."/>
            <person name="Baker S."/>
            <person name="Barry K."/>
            <person name="Bills G."/>
            <person name="Bluhm B."/>
            <person name="Cannon C."/>
            <person name="Castanera R."/>
            <person name="Culley D."/>
            <person name="Daum C."/>
            <person name="Ezra D."/>
            <person name="Gonzalez J."/>
            <person name="Henrissat B."/>
            <person name="Kuo A."/>
            <person name="Liang C."/>
            <person name="Lipzen A."/>
            <person name="Lutzoni F."/>
            <person name="Magnuson J."/>
            <person name="Mondo S."/>
            <person name="Nolan M."/>
            <person name="Ohm R."/>
            <person name="Pangilinan J."/>
            <person name="Park H.-J."/>
            <person name="Ramirez L."/>
            <person name="Alfaro M."/>
            <person name="Sun H."/>
            <person name="Tritt A."/>
            <person name="Yoshinaga Y."/>
            <person name="Zwiers L.-H."/>
            <person name="Turgeon B."/>
            <person name="Goodwin S."/>
            <person name="Spatafora J."/>
            <person name="Crous P."/>
            <person name="Grigoriev I."/>
        </authorList>
    </citation>
    <scope>NUCLEOTIDE SEQUENCE</scope>
    <source>
        <strain evidence="9">CBS 123094</strain>
    </source>
</reference>
<dbReference type="PROSITE" id="PS00463">
    <property type="entry name" value="ZN2_CY6_FUNGAL_1"/>
    <property type="match status" value="1"/>
</dbReference>
<protein>
    <recommendedName>
        <fullName evidence="8">Zn(2)-C6 fungal-type domain-containing protein</fullName>
    </recommendedName>
</protein>
<dbReference type="GO" id="GO:0008270">
    <property type="term" value="F:zinc ion binding"/>
    <property type="evidence" value="ECO:0007669"/>
    <property type="project" value="InterPro"/>
</dbReference>
<keyword evidence="2" id="KW-0862">Zinc</keyword>
<dbReference type="SMART" id="SM00066">
    <property type="entry name" value="GAL4"/>
    <property type="match status" value="1"/>
</dbReference>
<feature type="domain" description="Zn(2)-C6 fungal-type" evidence="8">
    <location>
        <begin position="29"/>
        <end position="61"/>
    </location>
</feature>
<dbReference type="InterPro" id="IPR007219">
    <property type="entry name" value="XnlR_reg_dom"/>
</dbReference>
<evidence type="ECO:0000313" key="9">
    <source>
        <dbReference type="EMBL" id="KAF1994474.1"/>
    </source>
</evidence>
<dbReference type="InterPro" id="IPR001138">
    <property type="entry name" value="Zn2Cys6_DnaBD"/>
</dbReference>
<dbReference type="Proteomes" id="UP000799779">
    <property type="component" value="Unassembled WGS sequence"/>
</dbReference>
<evidence type="ECO:0000256" key="2">
    <source>
        <dbReference type="ARBA" id="ARBA00022833"/>
    </source>
</evidence>
<feature type="region of interest" description="Disordered" evidence="7">
    <location>
        <begin position="602"/>
        <end position="631"/>
    </location>
</feature>
<dbReference type="GO" id="GO:0005634">
    <property type="term" value="C:nucleus"/>
    <property type="evidence" value="ECO:0007669"/>
    <property type="project" value="TreeGrafter"/>
</dbReference>
<dbReference type="Pfam" id="PF04082">
    <property type="entry name" value="Fungal_trans"/>
    <property type="match status" value="1"/>
</dbReference>
<dbReference type="Pfam" id="PF00172">
    <property type="entry name" value="Zn_clus"/>
    <property type="match status" value="1"/>
</dbReference>
<dbReference type="InterPro" id="IPR051430">
    <property type="entry name" value="Fungal_TF_Env_Response"/>
</dbReference>
<evidence type="ECO:0000256" key="7">
    <source>
        <dbReference type="SAM" id="MobiDB-lite"/>
    </source>
</evidence>
<evidence type="ECO:0000313" key="10">
    <source>
        <dbReference type="Proteomes" id="UP000799779"/>
    </source>
</evidence>
<dbReference type="EMBL" id="ML977659">
    <property type="protein sequence ID" value="KAF1994474.1"/>
    <property type="molecule type" value="Genomic_DNA"/>
</dbReference>
<dbReference type="PANTHER" id="PTHR31944">
    <property type="entry name" value="HEME-RESPONSIVE ZINC FINGER TRANSCRIPTION FACTOR HAP1"/>
    <property type="match status" value="1"/>
</dbReference>
<dbReference type="SUPFAM" id="SSF57701">
    <property type="entry name" value="Zn2/Cys6 DNA-binding domain"/>
    <property type="match status" value="1"/>
</dbReference>
<keyword evidence="4" id="KW-0238">DNA-binding</keyword>
<accession>A0A6A5VZN8</accession>
<evidence type="ECO:0000256" key="1">
    <source>
        <dbReference type="ARBA" id="ARBA00022723"/>
    </source>
</evidence>
<keyword evidence="6" id="KW-0539">Nucleus</keyword>
<keyword evidence="5" id="KW-0804">Transcription</keyword>
<gene>
    <name evidence="9" type="ORF">P154DRAFT_567319</name>
</gene>
<dbReference type="OrthoDB" id="4236860at2759"/>
<dbReference type="PROSITE" id="PS50048">
    <property type="entry name" value="ZN2_CY6_FUNGAL_2"/>
    <property type="match status" value="1"/>
</dbReference>
<organism evidence="9 10">
    <name type="scientific">Amniculicola lignicola CBS 123094</name>
    <dbReference type="NCBI Taxonomy" id="1392246"/>
    <lineage>
        <taxon>Eukaryota</taxon>
        <taxon>Fungi</taxon>
        <taxon>Dikarya</taxon>
        <taxon>Ascomycota</taxon>
        <taxon>Pezizomycotina</taxon>
        <taxon>Dothideomycetes</taxon>
        <taxon>Pleosporomycetidae</taxon>
        <taxon>Pleosporales</taxon>
        <taxon>Amniculicolaceae</taxon>
        <taxon>Amniculicola</taxon>
    </lineage>
</organism>
<evidence type="ECO:0000256" key="4">
    <source>
        <dbReference type="ARBA" id="ARBA00023125"/>
    </source>
</evidence>
<evidence type="ECO:0000256" key="6">
    <source>
        <dbReference type="ARBA" id="ARBA00023242"/>
    </source>
</evidence>
<dbReference type="GO" id="GO:0001228">
    <property type="term" value="F:DNA-binding transcription activator activity, RNA polymerase II-specific"/>
    <property type="evidence" value="ECO:0007669"/>
    <property type="project" value="TreeGrafter"/>
</dbReference>
<evidence type="ECO:0000256" key="5">
    <source>
        <dbReference type="ARBA" id="ARBA00023163"/>
    </source>
</evidence>
<evidence type="ECO:0000259" key="8">
    <source>
        <dbReference type="PROSITE" id="PS50048"/>
    </source>
</evidence>
<dbReference type="AlphaFoldDB" id="A0A6A5VZN8"/>
<dbReference type="CDD" id="cd00067">
    <property type="entry name" value="GAL4"/>
    <property type="match status" value="1"/>
</dbReference>
<evidence type="ECO:0000256" key="3">
    <source>
        <dbReference type="ARBA" id="ARBA00023015"/>
    </source>
</evidence>
<dbReference type="CDD" id="cd12148">
    <property type="entry name" value="fungal_TF_MHR"/>
    <property type="match status" value="1"/>
</dbReference>
<proteinExistence type="predicted"/>
<feature type="region of interest" description="Disordered" evidence="7">
    <location>
        <begin position="1"/>
        <end position="20"/>
    </location>
</feature>
<dbReference type="InterPro" id="IPR036864">
    <property type="entry name" value="Zn2-C6_fun-type_DNA-bd_sf"/>
</dbReference>